<dbReference type="InterPro" id="IPR011990">
    <property type="entry name" value="TPR-like_helical_dom_sf"/>
</dbReference>
<dbReference type="InterPro" id="IPR029044">
    <property type="entry name" value="Nucleotide-diphossugar_trans"/>
</dbReference>
<dbReference type="Gene3D" id="3.40.50.150">
    <property type="entry name" value="Vaccinia Virus protein VP39"/>
    <property type="match status" value="1"/>
</dbReference>
<dbReference type="Proteomes" id="UP000325607">
    <property type="component" value="Unassembled WGS sequence"/>
</dbReference>
<accession>A0A5E6WPU0</accession>
<sequence length="585" mass="65611">MIEGKAVGCGITTFNRPEQLQRLYRSLPPGVIDHVVVVNDGLPFEPDFGDDAHTFIQNERNLGVAKSKNKAIEHLLEAGAEHIFLIEDDIFVQDPSVFERYIDVSRTTGIQHLNFSQHGLMNKTADGRPNPRATITYEEGLQVPFYPHCVGAFSYYSRRCLLDAGGMDEGFYNAIEHVEHTLRIIQSGQHPAFWYFADIPASASYLGDETWSVEQSTISSRIDRDLIVRNATAYFQEKHGVVPVALPLASSEDFVAGLQDILARYGQSRQCRAAPETSGNRGMALAHKYCVGSGIELGAAAHNAFYLPQCLNVAPSDGINYVHERDLADYLKYKQAQVDRTGEMIKVDLVGDFQSIHCRNQAFDYLVSSHVIEHAPNVLAAYVESQRVLKDFGVFFCIFPKRVAAKSDATRALSTLPAMIEAFQLGVDVHSMPENDWREHYQVFSLQSMLQVINYLNNSGLGCWYIECVEETDSKVGNGHTIVVRKFEGLAGTRWLDETAFAGEFSRLWQAGRLGEALAMLKVSLSFDFFDAVKLHLAAHLSRELGDSHEAVEFLRQALIVEPENEEFRKVFYEWTGSYFTNPVL</sequence>
<dbReference type="Pfam" id="PF08241">
    <property type="entry name" value="Methyltransf_11"/>
    <property type="match status" value="1"/>
</dbReference>
<feature type="repeat" description="TPR" evidence="1">
    <location>
        <begin position="532"/>
        <end position="565"/>
    </location>
</feature>
<gene>
    <name evidence="3" type="ORF">PS645_04814</name>
</gene>
<evidence type="ECO:0000313" key="3">
    <source>
        <dbReference type="EMBL" id="VVN30695.1"/>
    </source>
</evidence>
<dbReference type="InterPro" id="IPR029063">
    <property type="entry name" value="SAM-dependent_MTases_sf"/>
</dbReference>
<dbReference type="InterPro" id="IPR019734">
    <property type="entry name" value="TPR_rpt"/>
</dbReference>
<dbReference type="SUPFAM" id="SSF48452">
    <property type="entry name" value="TPR-like"/>
    <property type="match status" value="1"/>
</dbReference>
<dbReference type="InterPro" id="IPR013216">
    <property type="entry name" value="Methyltransf_11"/>
</dbReference>
<reference evidence="3 4" key="1">
    <citation type="submission" date="2019-09" db="EMBL/GenBank/DDBJ databases">
        <authorList>
            <person name="Chandra G."/>
            <person name="Truman W A."/>
        </authorList>
    </citation>
    <scope>NUCLEOTIDE SEQUENCE [LARGE SCALE GENOMIC DNA]</scope>
    <source>
        <strain evidence="3">PS645</strain>
    </source>
</reference>
<dbReference type="EMBL" id="CABVGX010000056">
    <property type="protein sequence ID" value="VVN30695.1"/>
    <property type="molecule type" value="Genomic_DNA"/>
</dbReference>
<dbReference type="SUPFAM" id="SSF53448">
    <property type="entry name" value="Nucleotide-diphospho-sugar transferases"/>
    <property type="match status" value="1"/>
</dbReference>
<proteinExistence type="predicted"/>
<keyword evidence="1" id="KW-0802">TPR repeat</keyword>
<evidence type="ECO:0000256" key="1">
    <source>
        <dbReference type="PROSITE-ProRule" id="PRU00339"/>
    </source>
</evidence>
<evidence type="ECO:0000259" key="2">
    <source>
        <dbReference type="Pfam" id="PF08241"/>
    </source>
</evidence>
<feature type="domain" description="Methyltransferase type 11" evidence="2">
    <location>
        <begin position="338"/>
        <end position="397"/>
    </location>
</feature>
<evidence type="ECO:0000313" key="4">
    <source>
        <dbReference type="Proteomes" id="UP000325607"/>
    </source>
</evidence>
<dbReference type="SUPFAM" id="SSF53335">
    <property type="entry name" value="S-adenosyl-L-methionine-dependent methyltransferases"/>
    <property type="match status" value="1"/>
</dbReference>
<dbReference type="AlphaFoldDB" id="A0A5E6WPU0"/>
<dbReference type="RefSeq" id="WP_224787746.1">
    <property type="nucleotide sequence ID" value="NZ_CABVGX010000056.1"/>
</dbReference>
<dbReference type="GO" id="GO:0008757">
    <property type="term" value="F:S-adenosylmethionine-dependent methyltransferase activity"/>
    <property type="evidence" value="ECO:0007669"/>
    <property type="project" value="InterPro"/>
</dbReference>
<name>A0A5E6WPU0_PSEFL</name>
<organism evidence="3 4">
    <name type="scientific">Pseudomonas fluorescens</name>
    <dbReference type="NCBI Taxonomy" id="294"/>
    <lineage>
        <taxon>Bacteria</taxon>
        <taxon>Pseudomonadati</taxon>
        <taxon>Pseudomonadota</taxon>
        <taxon>Gammaproteobacteria</taxon>
        <taxon>Pseudomonadales</taxon>
        <taxon>Pseudomonadaceae</taxon>
        <taxon>Pseudomonas</taxon>
    </lineage>
</organism>
<dbReference type="Gene3D" id="3.90.550.10">
    <property type="entry name" value="Spore Coat Polysaccharide Biosynthesis Protein SpsA, Chain A"/>
    <property type="match status" value="1"/>
</dbReference>
<protein>
    <recommendedName>
        <fullName evidence="2">Methyltransferase type 11 domain-containing protein</fullName>
    </recommendedName>
</protein>
<dbReference type="PROSITE" id="PS50005">
    <property type="entry name" value="TPR"/>
    <property type="match status" value="1"/>
</dbReference>